<gene>
    <name evidence="1" type="ORF">B0I27_105192</name>
</gene>
<reference evidence="1 2" key="1">
    <citation type="submission" date="2018-03" db="EMBL/GenBank/DDBJ databases">
        <title>Genomic Encyclopedia of Type Strains, Phase III (KMG-III): the genomes of soil and plant-associated and newly described type strains.</title>
        <authorList>
            <person name="Whitman W."/>
        </authorList>
    </citation>
    <scope>NUCLEOTIDE SEQUENCE [LARGE SCALE GENOMIC DNA]</scope>
    <source>
        <strain evidence="1 2">CGMCC 1.9313</strain>
    </source>
</reference>
<dbReference type="RefSeq" id="WP_106293138.1">
    <property type="nucleotide sequence ID" value="NZ_PVTH01000005.1"/>
</dbReference>
<evidence type="ECO:0000313" key="1">
    <source>
        <dbReference type="EMBL" id="PRY52724.1"/>
    </source>
</evidence>
<dbReference type="Pfam" id="PF19570">
    <property type="entry name" value="DUF6088"/>
    <property type="match status" value="1"/>
</dbReference>
<evidence type="ECO:0000313" key="2">
    <source>
        <dbReference type="Proteomes" id="UP000238034"/>
    </source>
</evidence>
<dbReference type="InterPro" id="IPR045738">
    <property type="entry name" value="DUF6088"/>
</dbReference>
<accession>A0A2T0U4B8</accession>
<sequence>MPSQSVHSQVYNKIVKHKRGLLFSPSDFYDIGSVLAINTALSRLEKEKIIERIAQGIYLYPKKDPVFGNLYPSTEEIAEYIAKRDHARIIPTGAAALQKLGLSTQVPMNLVYFTDGAPRKIRIGKQSITFKPTTPKKLAVQGPISSLVIQASQEIGKSKMGGELRTRILQILQSETEKNLEHDAKLAPAWIADILKEAKKNIKL</sequence>
<comment type="caution">
    <text evidence="1">The sequence shown here is derived from an EMBL/GenBank/DDBJ whole genome shotgun (WGS) entry which is preliminary data.</text>
</comment>
<keyword evidence="2" id="KW-1185">Reference proteome</keyword>
<name>A0A2T0U4B8_9SPHI</name>
<organism evidence="1 2">
    <name type="scientific">Arcticibacter pallidicorallinus</name>
    <dbReference type="NCBI Taxonomy" id="1259464"/>
    <lineage>
        <taxon>Bacteria</taxon>
        <taxon>Pseudomonadati</taxon>
        <taxon>Bacteroidota</taxon>
        <taxon>Sphingobacteriia</taxon>
        <taxon>Sphingobacteriales</taxon>
        <taxon>Sphingobacteriaceae</taxon>
        <taxon>Arcticibacter</taxon>
    </lineage>
</organism>
<evidence type="ECO:0008006" key="3">
    <source>
        <dbReference type="Google" id="ProtNLM"/>
    </source>
</evidence>
<dbReference type="Proteomes" id="UP000238034">
    <property type="component" value="Unassembled WGS sequence"/>
</dbReference>
<proteinExistence type="predicted"/>
<dbReference type="EMBL" id="PVTH01000005">
    <property type="protein sequence ID" value="PRY52724.1"/>
    <property type="molecule type" value="Genomic_DNA"/>
</dbReference>
<dbReference type="AlphaFoldDB" id="A0A2T0U4B8"/>
<dbReference type="OrthoDB" id="9798200at2"/>
<protein>
    <recommendedName>
        <fullName evidence="3">Transcriptional regulator, AbiEi antitoxin, Type IV TA system</fullName>
    </recommendedName>
</protein>